<proteinExistence type="predicted"/>
<reference evidence="1" key="1">
    <citation type="submission" date="2023-07" db="EMBL/GenBank/DDBJ databases">
        <title>The genome sequence of Rhodocytophaga aerolata KACC 12507.</title>
        <authorList>
            <person name="Zhang X."/>
        </authorList>
    </citation>
    <scope>NUCLEOTIDE SEQUENCE</scope>
    <source>
        <strain evidence="1">KACC 12507</strain>
    </source>
</reference>
<protein>
    <submittedName>
        <fullName evidence="1">DUF6435 family protein</fullName>
    </submittedName>
</protein>
<comment type="caution">
    <text evidence="1">The sequence shown here is derived from an EMBL/GenBank/DDBJ whole genome shotgun (WGS) entry which is preliminary data.</text>
</comment>
<organism evidence="1 2">
    <name type="scientific">Rhodocytophaga aerolata</name>
    <dbReference type="NCBI Taxonomy" id="455078"/>
    <lineage>
        <taxon>Bacteria</taxon>
        <taxon>Pseudomonadati</taxon>
        <taxon>Bacteroidota</taxon>
        <taxon>Cytophagia</taxon>
        <taxon>Cytophagales</taxon>
        <taxon>Rhodocytophagaceae</taxon>
        <taxon>Rhodocytophaga</taxon>
    </lineage>
</organism>
<evidence type="ECO:0000313" key="2">
    <source>
        <dbReference type="Proteomes" id="UP001168528"/>
    </source>
</evidence>
<name>A0ABT8R1U7_9BACT</name>
<sequence>MFAKHTAAFGVVDSIDFLPYNYSQKLMFGLFKKKDETALLQKKYEQLMQEARDIQRAGDMRAFALKTAEAEKVMDEIVAKKKKAE</sequence>
<keyword evidence="2" id="KW-1185">Reference proteome</keyword>
<accession>A0ABT8R1U7</accession>
<dbReference type="RefSeq" id="WP_302036692.1">
    <property type="nucleotide sequence ID" value="NZ_JAUKPO010000002.1"/>
</dbReference>
<dbReference type="NCBIfam" id="NF033487">
    <property type="entry name" value="Lacal_2735_fam"/>
    <property type="match status" value="1"/>
</dbReference>
<dbReference type="Pfam" id="PF20027">
    <property type="entry name" value="DUF6435"/>
    <property type="match status" value="1"/>
</dbReference>
<dbReference type="Proteomes" id="UP001168528">
    <property type="component" value="Unassembled WGS sequence"/>
</dbReference>
<dbReference type="EMBL" id="JAUKPO010000002">
    <property type="protein sequence ID" value="MDO1445894.1"/>
    <property type="molecule type" value="Genomic_DNA"/>
</dbReference>
<evidence type="ECO:0000313" key="1">
    <source>
        <dbReference type="EMBL" id="MDO1445894.1"/>
    </source>
</evidence>
<dbReference type="InterPro" id="IPR045493">
    <property type="entry name" value="DUF6435"/>
</dbReference>
<gene>
    <name evidence="1" type="ORF">Q0590_06505</name>
</gene>